<sequence>MAEKSKGHSLPQCFRLDAIPQVGRQTYLCARNTFPDLVPMSTDPVRLPNGYVLAVTPVFGGMTFKNNNINLSHSVLPPGWNIVIQTDRSAQADGTNRPESALSFASNGSSSGASRAASGSRPQTPAMGSKPIPRGNASRFTVPTRDSDSLFISSIFLPSSSDFKPASSPTREIAMLLWATLFWYFHLPEPNLRICTPEASLTPESGRPKGDWRVYIRREGVFKGRHLLQKLERMGLVTSSDSSVGLDPADPNYQDIWGDVYVSRRSFWQLDPRIFLFTLQPAAIRSGIDSPHFSRPASPSREFGMSSPKVASAILSPEQHVFHPSLPGGPFYSASHLPTYFPPAPAHFITTNGVRHPARPKPPRQGETFYVRYVRSVGQTLSFRVPVLSPRDSFTFNDIRISHRKSSSTTSLIDGSSVCSPLKPENESDLDILHRWMNNSRINAAWGAAGPRSTQEAFLRKQFASRYSFPVFGCWNGKPFGYFEIYWIKESNIARLLATPVGNWDRGFHCLIGEDEYRSDHRVQIWMSALVHFCWLADSRTENVILEPRVDNERFISNLQEAGFYKEGEVTFPHKQAAVMKISRDNWEVPAL</sequence>
<name>A0ACB8V3T1_9EURO</name>
<protein>
    <submittedName>
        <fullName evidence="1">Uncharacterized protein</fullName>
    </submittedName>
</protein>
<comment type="caution">
    <text evidence="1">The sequence shown here is derived from an EMBL/GenBank/DDBJ whole genome shotgun (WGS) entry which is preliminary data.</text>
</comment>
<organism evidence="1">
    <name type="scientific">Ophidiomyces ophidiicola</name>
    <dbReference type="NCBI Taxonomy" id="1387563"/>
    <lineage>
        <taxon>Eukaryota</taxon>
        <taxon>Fungi</taxon>
        <taxon>Dikarya</taxon>
        <taxon>Ascomycota</taxon>
        <taxon>Pezizomycotina</taxon>
        <taxon>Eurotiomycetes</taxon>
        <taxon>Eurotiomycetidae</taxon>
        <taxon>Onygenales</taxon>
        <taxon>Onygenaceae</taxon>
        <taxon>Ophidiomyces</taxon>
    </lineage>
</organism>
<dbReference type="EMBL" id="JALBCA010000009">
    <property type="protein sequence ID" value="KAI2391952.1"/>
    <property type="molecule type" value="Genomic_DNA"/>
</dbReference>
<evidence type="ECO:0000313" key="1">
    <source>
        <dbReference type="EMBL" id="KAI2391952.1"/>
    </source>
</evidence>
<accession>A0ACB8V3T1</accession>
<gene>
    <name evidence="1" type="ORF">LOY88_000937</name>
</gene>
<reference evidence="1" key="1">
    <citation type="journal article" date="2022" name="bioRxiv">
        <title>Population genetic analysis of Ophidiomyces ophidiicola, the causative agent of snake fungal disease, indicates recent introductions to the USA.</title>
        <authorList>
            <person name="Ladner J.T."/>
            <person name="Palmer J.M."/>
            <person name="Ettinger C.L."/>
            <person name="Stajich J.E."/>
            <person name="Farrell T.M."/>
            <person name="Glorioso B.M."/>
            <person name="Lawson B."/>
            <person name="Price S.J."/>
            <person name="Stengle A.G."/>
            <person name="Grear D.A."/>
            <person name="Lorch J.M."/>
        </authorList>
    </citation>
    <scope>NUCLEOTIDE SEQUENCE</scope>
    <source>
        <strain evidence="1">NWHC 24266-5</strain>
    </source>
</reference>
<proteinExistence type="predicted"/>